<protein>
    <submittedName>
        <fullName evidence="3">Dinucleotide-utilizing enzyme involved in molybdopterin and thiamine biosynthesis family 2</fullName>
    </submittedName>
</protein>
<dbReference type="GO" id="GO:0008641">
    <property type="term" value="F:ubiquitin-like modifier activating enzyme activity"/>
    <property type="evidence" value="ECO:0007669"/>
    <property type="project" value="InterPro"/>
</dbReference>
<proteinExistence type="predicted"/>
<sequence length="98" mass="10557">MGRTGRPVASRRRRPLPCLHLPRGAGPRPCPDLCRSRRRRPLPGVIGTIMALEAVKWIAGAGTPLRGRLLLYDGLEAEARTLTLEPRPGCPVCGGRGA</sequence>
<evidence type="ECO:0000259" key="2">
    <source>
        <dbReference type="Pfam" id="PF00899"/>
    </source>
</evidence>
<dbReference type="SUPFAM" id="SSF69572">
    <property type="entry name" value="Activating enzymes of the ubiquitin-like proteins"/>
    <property type="match status" value="1"/>
</dbReference>
<dbReference type="Proteomes" id="UP000015346">
    <property type="component" value="Unassembled WGS sequence"/>
</dbReference>
<dbReference type="InterPro" id="IPR000594">
    <property type="entry name" value="ThiF_NAD_FAD-bd"/>
</dbReference>
<dbReference type="AlphaFoldDB" id="S9QY88"/>
<dbReference type="HOGENOM" id="CLU_2331937_0_0_5"/>
<organism evidence="3 4">
    <name type="scientific">Rubellimicrobium thermophilum DSM 16684</name>
    <dbReference type="NCBI Taxonomy" id="1123069"/>
    <lineage>
        <taxon>Bacteria</taxon>
        <taxon>Pseudomonadati</taxon>
        <taxon>Pseudomonadota</taxon>
        <taxon>Alphaproteobacteria</taxon>
        <taxon>Rhodobacterales</taxon>
        <taxon>Roseobacteraceae</taxon>
        <taxon>Rubellimicrobium</taxon>
    </lineage>
</organism>
<gene>
    <name evidence="3" type="ORF">ruthe_02102</name>
</gene>
<comment type="caution">
    <text evidence="3">The sequence shown here is derived from an EMBL/GenBank/DDBJ whole genome shotgun (WGS) entry which is preliminary data.</text>
</comment>
<accession>S9QY88</accession>
<evidence type="ECO:0000256" key="1">
    <source>
        <dbReference type="SAM" id="MobiDB-lite"/>
    </source>
</evidence>
<evidence type="ECO:0000313" key="3">
    <source>
        <dbReference type="EMBL" id="EPX84557.1"/>
    </source>
</evidence>
<reference evidence="3 4" key="1">
    <citation type="journal article" date="2013" name="Stand. Genomic Sci.">
        <title>Genome sequence of the reddish-pigmented Rubellimicrobium thermophilum type strain (DSM 16684(T)), a member of the Roseobacter clade.</title>
        <authorList>
            <person name="Fiebig A."/>
            <person name="Riedel T."/>
            <person name="Gronow S."/>
            <person name="Petersen J."/>
            <person name="Klenk H.P."/>
            <person name="Goker M."/>
        </authorList>
    </citation>
    <scope>NUCLEOTIDE SEQUENCE [LARGE SCALE GENOMIC DNA]</scope>
    <source>
        <strain evidence="3 4">DSM 16684</strain>
    </source>
</reference>
<keyword evidence="4" id="KW-1185">Reference proteome</keyword>
<dbReference type="Pfam" id="PF00899">
    <property type="entry name" value="ThiF"/>
    <property type="match status" value="1"/>
</dbReference>
<feature type="domain" description="THIF-type NAD/FAD binding fold" evidence="2">
    <location>
        <begin position="39"/>
        <end position="92"/>
    </location>
</feature>
<dbReference type="PATRIC" id="fig|1123069.3.peg.2077"/>
<name>S9QY88_9RHOB</name>
<dbReference type="InterPro" id="IPR035985">
    <property type="entry name" value="Ubiquitin-activating_enz"/>
</dbReference>
<feature type="region of interest" description="Disordered" evidence="1">
    <location>
        <begin position="1"/>
        <end position="22"/>
    </location>
</feature>
<dbReference type="STRING" id="1123069.ruthe_02102"/>
<dbReference type="EMBL" id="AOLV01000021">
    <property type="protein sequence ID" value="EPX84557.1"/>
    <property type="molecule type" value="Genomic_DNA"/>
</dbReference>
<dbReference type="Gene3D" id="3.40.50.720">
    <property type="entry name" value="NAD(P)-binding Rossmann-like Domain"/>
    <property type="match status" value="1"/>
</dbReference>
<evidence type="ECO:0000313" key="4">
    <source>
        <dbReference type="Proteomes" id="UP000015346"/>
    </source>
</evidence>